<dbReference type="PANTHER" id="PTHR34203:SF15">
    <property type="entry name" value="SLL1173 PROTEIN"/>
    <property type="match status" value="1"/>
</dbReference>
<sequence length="685" mass="73507">MPEIVVRIAPPACRNGTRTVAAEITGFGKDAVRLWYRIADERPIAEVAVAHAFAVSIINQAMAAGRDLVIEGPLTAGIVTNLHDYQRAFAAWMPETFRPVAVRARTLLPEMAYQPEKRFAVPFSGGLDSCYSARMLSRDGTLGALVSVHGLDVGLDRTDQWNAVATGLRGCAESLGVPLIEVATNWNELAVRLPGYLGYFLPAVAAALLTDQYGGVAIPSSYGYDQLVLPLETNPLTDPLLGRPGFPVRHHGAEAHRIDKVEGIAGWPAAVRQLRPCDQTKPDGTACGRCRKCIHTALTFSALGHPVPESLGGVLPERTLIEQFPLTPYSTLALQEAVAAARRRGATAEWIAAVEERLATSTLPKTAAEQDADELRRRLDYVLGGATMRSGPARLFRRIGRALRGRTGPRGLPAWTAAPRKPQVGPTWAQPEGPAAARSPRGRAIHVDAADLRGRALLHRPGGLDPAASQLWQTLARAEPWTHIVDVGANYGEMLVDLPVDAAVRLIAIEPNPHVCAYLDRTLREAGHAAVLVQAAVGDREGTVALTLDRTWSGLSAASIHRTESAGHRLEQVVVGMTTLARLLDDGRPDPGKRVLVKIDVEGQESAVLAGLGDAARFAAFAALVEIRHLPVRDLETILGVFAIELLETATGALVPVPDATPEHLSGLLATGRFHPLDVVLRPRR</sequence>
<dbReference type="SUPFAM" id="SSF52402">
    <property type="entry name" value="Adenine nucleotide alpha hydrolases-like"/>
    <property type="match status" value="1"/>
</dbReference>
<dbReference type="Proteomes" id="UP000249130">
    <property type="component" value="Unassembled WGS sequence"/>
</dbReference>
<dbReference type="InterPro" id="IPR052514">
    <property type="entry name" value="SAM-dependent_MTase"/>
</dbReference>
<dbReference type="AlphaFoldDB" id="A0A327L436"/>
<evidence type="ECO:0000313" key="3">
    <source>
        <dbReference type="EMBL" id="RAI45146.1"/>
    </source>
</evidence>
<dbReference type="EMBL" id="NPEX01000023">
    <property type="protein sequence ID" value="RAI45146.1"/>
    <property type="molecule type" value="Genomic_DNA"/>
</dbReference>
<dbReference type="SUPFAM" id="SSF53335">
    <property type="entry name" value="S-adenosyl-L-methionine-dependent methyltransferases"/>
    <property type="match status" value="1"/>
</dbReference>
<keyword evidence="4" id="KW-1185">Reference proteome</keyword>
<comment type="caution">
    <text evidence="3">The sequence shown here is derived from an EMBL/GenBank/DDBJ whole genome shotgun (WGS) entry which is preliminary data.</text>
</comment>
<dbReference type="Gene3D" id="3.40.50.150">
    <property type="entry name" value="Vaccinia Virus protein VP39"/>
    <property type="match status" value="1"/>
</dbReference>
<dbReference type="InterPro" id="IPR029063">
    <property type="entry name" value="SAM-dependent_MTases_sf"/>
</dbReference>
<accession>A0A327L436</accession>
<dbReference type="Pfam" id="PF05050">
    <property type="entry name" value="Methyltransf_21"/>
    <property type="match status" value="1"/>
</dbReference>
<dbReference type="OrthoDB" id="5413327at2"/>
<feature type="domain" description="Methyltransferase FkbM" evidence="2">
    <location>
        <begin position="486"/>
        <end position="631"/>
    </location>
</feature>
<feature type="region of interest" description="Disordered" evidence="1">
    <location>
        <begin position="408"/>
        <end position="441"/>
    </location>
</feature>
<gene>
    <name evidence="3" type="ORF">CH341_05475</name>
</gene>
<evidence type="ECO:0000256" key="1">
    <source>
        <dbReference type="SAM" id="MobiDB-lite"/>
    </source>
</evidence>
<evidence type="ECO:0000259" key="2">
    <source>
        <dbReference type="Pfam" id="PF05050"/>
    </source>
</evidence>
<proteinExistence type="predicted"/>
<name>A0A327L436_9BRAD</name>
<organism evidence="3 4">
    <name type="scientific">Rhodoplanes roseus</name>
    <dbReference type="NCBI Taxonomy" id="29409"/>
    <lineage>
        <taxon>Bacteria</taxon>
        <taxon>Pseudomonadati</taxon>
        <taxon>Pseudomonadota</taxon>
        <taxon>Alphaproteobacteria</taxon>
        <taxon>Hyphomicrobiales</taxon>
        <taxon>Nitrobacteraceae</taxon>
        <taxon>Rhodoplanes</taxon>
    </lineage>
</organism>
<reference evidence="3 4" key="1">
    <citation type="submission" date="2017-07" db="EMBL/GenBank/DDBJ databases">
        <title>Draft Genome Sequences of Select Purple Nonsulfur Bacteria.</title>
        <authorList>
            <person name="Lasarre B."/>
            <person name="Mckinlay J.B."/>
        </authorList>
    </citation>
    <scope>NUCLEOTIDE SEQUENCE [LARGE SCALE GENOMIC DNA]</scope>
    <source>
        <strain evidence="3 4">DSM 5909</strain>
    </source>
</reference>
<dbReference type="RefSeq" id="WP_111418029.1">
    <property type="nucleotide sequence ID" value="NZ_NPEX01000023.1"/>
</dbReference>
<dbReference type="NCBIfam" id="TIGR01444">
    <property type="entry name" value="fkbM_fam"/>
    <property type="match status" value="1"/>
</dbReference>
<evidence type="ECO:0000313" key="4">
    <source>
        <dbReference type="Proteomes" id="UP000249130"/>
    </source>
</evidence>
<protein>
    <recommendedName>
        <fullName evidence="2">Methyltransferase FkbM domain-containing protein</fullName>
    </recommendedName>
</protein>
<dbReference type="PANTHER" id="PTHR34203">
    <property type="entry name" value="METHYLTRANSFERASE, FKBM FAMILY PROTEIN"/>
    <property type="match status" value="1"/>
</dbReference>
<dbReference type="InterPro" id="IPR006342">
    <property type="entry name" value="FkbM_mtfrase"/>
</dbReference>